<dbReference type="PANTHER" id="PTHR45703">
    <property type="entry name" value="DYNEIN HEAVY CHAIN"/>
    <property type="match status" value="1"/>
</dbReference>
<dbReference type="Pfam" id="PF12774">
    <property type="entry name" value="AAA_6"/>
    <property type="match status" value="1"/>
</dbReference>
<evidence type="ECO:0000259" key="2">
    <source>
        <dbReference type="Pfam" id="PF12774"/>
    </source>
</evidence>
<comment type="caution">
    <text evidence="3">The sequence shown here is derived from an EMBL/GenBank/DDBJ whole genome shotgun (WGS) entry which is preliminary data.</text>
</comment>
<dbReference type="InterPro" id="IPR043157">
    <property type="entry name" value="Dynein_AAA1S"/>
</dbReference>
<dbReference type="InterPro" id="IPR026983">
    <property type="entry name" value="DHC"/>
</dbReference>
<protein>
    <recommendedName>
        <fullName evidence="2">Dynein heavy chain hydrolytic ATP-binding dynein motor region domain-containing protein</fullName>
    </recommendedName>
</protein>
<dbReference type="AlphaFoldDB" id="A0A820I1R4"/>
<dbReference type="FunFam" id="1.10.8.710:FF:000002">
    <property type="entry name" value="dynein heavy chain 17, axonemal"/>
    <property type="match status" value="1"/>
</dbReference>
<dbReference type="Gene3D" id="3.40.50.300">
    <property type="entry name" value="P-loop containing nucleotide triphosphate hydrolases"/>
    <property type="match status" value="1"/>
</dbReference>
<evidence type="ECO:0000313" key="4">
    <source>
        <dbReference type="Proteomes" id="UP000663823"/>
    </source>
</evidence>
<gene>
    <name evidence="3" type="ORF">OTI717_LOCUS42136</name>
</gene>
<organism evidence="3 4">
    <name type="scientific">Rotaria sordida</name>
    <dbReference type="NCBI Taxonomy" id="392033"/>
    <lineage>
        <taxon>Eukaryota</taxon>
        <taxon>Metazoa</taxon>
        <taxon>Spiralia</taxon>
        <taxon>Gnathifera</taxon>
        <taxon>Rotifera</taxon>
        <taxon>Eurotatoria</taxon>
        <taxon>Bdelloidea</taxon>
        <taxon>Philodinida</taxon>
        <taxon>Philodinidae</taxon>
        <taxon>Rotaria</taxon>
    </lineage>
</organism>
<proteinExistence type="inferred from homology"/>
<comment type="similarity">
    <text evidence="1">Belongs to the dynein heavy chain family.</text>
</comment>
<evidence type="ECO:0000313" key="3">
    <source>
        <dbReference type="EMBL" id="CAF4304007.1"/>
    </source>
</evidence>
<dbReference type="InterPro" id="IPR027417">
    <property type="entry name" value="P-loop_NTPase"/>
</dbReference>
<feature type="non-terminal residue" evidence="3">
    <location>
        <position position="1"/>
    </location>
</feature>
<dbReference type="InterPro" id="IPR035699">
    <property type="entry name" value="AAA_6"/>
</dbReference>
<dbReference type="GO" id="GO:0007018">
    <property type="term" value="P:microtubule-based movement"/>
    <property type="evidence" value="ECO:0007669"/>
    <property type="project" value="InterPro"/>
</dbReference>
<dbReference type="GO" id="GO:0030286">
    <property type="term" value="C:dynein complex"/>
    <property type="evidence" value="ECO:0007669"/>
    <property type="project" value="InterPro"/>
</dbReference>
<name>A0A820I1R4_9BILA</name>
<sequence length="175" mass="20016">VGLFITMNPGYAGRTELPGNLKALFRPCAMVVPDIEMICEIMLVTSGFKDGKLLSCKFITLYNLCKELLSKQHHYDWSLRAVTSVLVVASALRRADPNRSEREFLMRALRNFNIPKIVHNNLPIFMGFLGDLFPALDVPCKHDLKFEEEVKRAALDLKLQSKDAFILKVLQWKYD</sequence>
<dbReference type="EMBL" id="CAJOAX010048061">
    <property type="protein sequence ID" value="CAF4304007.1"/>
    <property type="molecule type" value="Genomic_DNA"/>
</dbReference>
<dbReference type="GO" id="GO:0051959">
    <property type="term" value="F:dynein light intermediate chain binding"/>
    <property type="evidence" value="ECO:0007669"/>
    <property type="project" value="InterPro"/>
</dbReference>
<reference evidence="3" key="1">
    <citation type="submission" date="2021-02" db="EMBL/GenBank/DDBJ databases">
        <authorList>
            <person name="Nowell W R."/>
        </authorList>
    </citation>
    <scope>NUCLEOTIDE SEQUENCE</scope>
</reference>
<dbReference type="GO" id="GO:0005524">
    <property type="term" value="F:ATP binding"/>
    <property type="evidence" value="ECO:0007669"/>
    <property type="project" value="InterPro"/>
</dbReference>
<accession>A0A820I1R4</accession>
<evidence type="ECO:0000256" key="1">
    <source>
        <dbReference type="ARBA" id="ARBA00008887"/>
    </source>
</evidence>
<dbReference type="Gene3D" id="1.10.8.710">
    <property type="match status" value="1"/>
</dbReference>
<dbReference type="PANTHER" id="PTHR45703:SF8">
    <property type="entry name" value="DYNEINS HEAVY CHAIN"/>
    <property type="match status" value="1"/>
</dbReference>
<feature type="domain" description="Dynein heavy chain hydrolytic ATP-binding dynein motor region" evidence="2">
    <location>
        <begin position="2"/>
        <end position="171"/>
    </location>
</feature>
<dbReference type="GO" id="GO:0045505">
    <property type="term" value="F:dynein intermediate chain binding"/>
    <property type="evidence" value="ECO:0007669"/>
    <property type="project" value="InterPro"/>
</dbReference>
<dbReference type="Proteomes" id="UP000663823">
    <property type="component" value="Unassembled WGS sequence"/>
</dbReference>